<name>A0A8K0TPK8_9PEZI</name>
<evidence type="ECO:0000313" key="2">
    <source>
        <dbReference type="EMBL" id="KAH7367194.1"/>
    </source>
</evidence>
<dbReference type="AlphaFoldDB" id="A0A8K0TPK8"/>
<proteinExistence type="predicted"/>
<organism evidence="2 3">
    <name type="scientific">Plectosphaerella cucumerina</name>
    <dbReference type="NCBI Taxonomy" id="40658"/>
    <lineage>
        <taxon>Eukaryota</taxon>
        <taxon>Fungi</taxon>
        <taxon>Dikarya</taxon>
        <taxon>Ascomycota</taxon>
        <taxon>Pezizomycotina</taxon>
        <taxon>Sordariomycetes</taxon>
        <taxon>Hypocreomycetidae</taxon>
        <taxon>Glomerellales</taxon>
        <taxon>Plectosphaerellaceae</taxon>
        <taxon>Plectosphaerella</taxon>
    </lineage>
</organism>
<keyword evidence="3" id="KW-1185">Reference proteome</keyword>
<reference evidence="2" key="1">
    <citation type="journal article" date="2021" name="Nat. Commun.">
        <title>Genetic determinants of endophytism in the Arabidopsis root mycobiome.</title>
        <authorList>
            <person name="Mesny F."/>
            <person name="Miyauchi S."/>
            <person name="Thiergart T."/>
            <person name="Pickel B."/>
            <person name="Atanasova L."/>
            <person name="Karlsson M."/>
            <person name="Huettel B."/>
            <person name="Barry K.W."/>
            <person name="Haridas S."/>
            <person name="Chen C."/>
            <person name="Bauer D."/>
            <person name="Andreopoulos W."/>
            <person name="Pangilinan J."/>
            <person name="LaButti K."/>
            <person name="Riley R."/>
            <person name="Lipzen A."/>
            <person name="Clum A."/>
            <person name="Drula E."/>
            <person name="Henrissat B."/>
            <person name="Kohler A."/>
            <person name="Grigoriev I.V."/>
            <person name="Martin F.M."/>
            <person name="Hacquard S."/>
        </authorList>
    </citation>
    <scope>NUCLEOTIDE SEQUENCE</scope>
    <source>
        <strain evidence="2">MPI-CAGE-AT-0016</strain>
    </source>
</reference>
<dbReference type="EMBL" id="JAGPXD010000002">
    <property type="protein sequence ID" value="KAH7367194.1"/>
    <property type="molecule type" value="Genomic_DNA"/>
</dbReference>
<accession>A0A8K0TPK8</accession>
<sequence length="261" mass="30246">MSTAERPLFLSLESDNDYPVPTSSTTSIASSSSPTTSSVWSRKNSTFSNKSYASHSSASSAPSGHTAARPFDRWQAGYNPPMNVFHGDPDISDLQLPCEFLWLDGCTQTFALEDLNSVQLCIEHIQETHLKLNHPHTLSCWWCDDIFDAEAMDIGDGMVLFRRMEHIRDHVVHGDYSLSRNPRRQDFHMLEFLWRHGLIKEEVYRREYYQSELPLPEGMLVCDVGQRPRKALSDMVVHDNDKEERMRRRERRRGKDSRTRR</sequence>
<feature type="compositionally biased region" description="Low complexity" evidence="1">
    <location>
        <begin position="22"/>
        <end position="41"/>
    </location>
</feature>
<protein>
    <submittedName>
        <fullName evidence="2">Uncharacterized protein</fullName>
    </submittedName>
</protein>
<feature type="region of interest" description="Disordered" evidence="1">
    <location>
        <begin position="233"/>
        <end position="261"/>
    </location>
</feature>
<dbReference type="OrthoDB" id="409136at2759"/>
<evidence type="ECO:0000313" key="3">
    <source>
        <dbReference type="Proteomes" id="UP000813385"/>
    </source>
</evidence>
<feature type="compositionally biased region" description="Basic and acidic residues" evidence="1">
    <location>
        <begin position="236"/>
        <end position="247"/>
    </location>
</feature>
<comment type="caution">
    <text evidence="2">The sequence shown here is derived from an EMBL/GenBank/DDBJ whole genome shotgun (WGS) entry which is preliminary data.</text>
</comment>
<gene>
    <name evidence="2" type="ORF">B0T11DRAFT_51095</name>
</gene>
<feature type="region of interest" description="Disordered" evidence="1">
    <location>
        <begin position="1"/>
        <end position="42"/>
    </location>
</feature>
<dbReference type="Proteomes" id="UP000813385">
    <property type="component" value="Unassembled WGS sequence"/>
</dbReference>
<feature type="compositionally biased region" description="Basic residues" evidence="1">
    <location>
        <begin position="248"/>
        <end position="261"/>
    </location>
</feature>
<evidence type="ECO:0000256" key="1">
    <source>
        <dbReference type="SAM" id="MobiDB-lite"/>
    </source>
</evidence>